<dbReference type="AlphaFoldDB" id="A0A9D4ZLM8"/>
<dbReference type="EMBL" id="JABFUD020000006">
    <property type="protein sequence ID" value="KAI5078352.1"/>
    <property type="molecule type" value="Genomic_DNA"/>
</dbReference>
<feature type="non-terminal residue" evidence="1">
    <location>
        <position position="438"/>
    </location>
</feature>
<reference evidence="1" key="1">
    <citation type="submission" date="2021-01" db="EMBL/GenBank/DDBJ databases">
        <title>Adiantum capillus-veneris genome.</title>
        <authorList>
            <person name="Fang Y."/>
            <person name="Liao Q."/>
        </authorList>
    </citation>
    <scope>NUCLEOTIDE SEQUENCE</scope>
    <source>
        <strain evidence="1">H3</strain>
        <tissue evidence="1">Leaf</tissue>
    </source>
</reference>
<comment type="caution">
    <text evidence="1">The sequence shown here is derived from an EMBL/GenBank/DDBJ whole genome shotgun (WGS) entry which is preliminary data.</text>
</comment>
<dbReference type="OrthoDB" id="10467569at2759"/>
<evidence type="ECO:0000313" key="2">
    <source>
        <dbReference type="Proteomes" id="UP000886520"/>
    </source>
</evidence>
<evidence type="ECO:0000313" key="1">
    <source>
        <dbReference type="EMBL" id="KAI5078352.1"/>
    </source>
</evidence>
<name>A0A9D4ZLM8_ADICA</name>
<protein>
    <submittedName>
        <fullName evidence="1">Uncharacterized protein</fullName>
    </submittedName>
</protein>
<accession>A0A9D4ZLM8</accession>
<dbReference type="Proteomes" id="UP000886520">
    <property type="component" value="Chromosome 6"/>
</dbReference>
<organism evidence="1 2">
    <name type="scientific">Adiantum capillus-veneris</name>
    <name type="common">Maidenhair fern</name>
    <dbReference type="NCBI Taxonomy" id="13818"/>
    <lineage>
        <taxon>Eukaryota</taxon>
        <taxon>Viridiplantae</taxon>
        <taxon>Streptophyta</taxon>
        <taxon>Embryophyta</taxon>
        <taxon>Tracheophyta</taxon>
        <taxon>Polypodiopsida</taxon>
        <taxon>Polypodiidae</taxon>
        <taxon>Polypodiales</taxon>
        <taxon>Pteridineae</taxon>
        <taxon>Pteridaceae</taxon>
        <taxon>Vittarioideae</taxon>
        <taxon>Adiantum</taxon>
    </lineage>
</organism>
<gene>
    <name evidence="1" type="ORF">GOP47_0006023</name>
</gene>
<sequence length="438" mass="49929">MWGGPRLHDFLAANLNGSSLSTTKRSQRLATQFLLGIHGYIFDAIAEIYQKEKEKHGIQSQIPFILVEDETAIKKRIRDFHPSLKCPLHLTGSDAAEIFFSKVGSMVGQERTYDLMDMLHSIGNLNRLAHFECKEDGVAFTRAHKKQEHIWRELNLNKDMQEANLGDYDCVSTEEKVIIALQRGLQSAQEMCERLHMRPKGKEDKKWCVQPWSIGVFDTYANSNLQEFDTDEEYPIEVDQALDSDEDASTSGIRHVVDSILDKKEEVNPVVEMKVLLGVTTIRREQVEQAESNSHINTIHHIDQVEQLKVHLHDVQGEIWQLIEKQETKQEFHLTQILKDIRELSHCFRQALTAGSYFMGSSKCKFNGEVCEFGRKTQNNRKILTQAVEQRGAAAVSNKLDNIQKVNYGAVVHVHVKPPSMSIQPQSLGAQVVSRKCR</sequence>
<proteinExistence type="predicted"/>
<keyword evidence="2" id="KW-1185">Reference proteome</keyword>